<dbReference type="PANTHER" id="PTHR42925:SF2">
    <property type="entry name" value="NA+ DRIVEN MULTIDRUG EFFLUX PUMP"/>
    <property type="match status" value="1"/>
</dbReference>
<dbReference type="PANTHER" id="PTHR42925">
    <property type="entry name" value="MULTIDRUG AND TOXIN EFFLUX PROTEIN MATE FAMILY"/>
    <property type="match status" value="1"/>
</dbReference>
<gene>
    <name evidence="8" type="ORF">IX53_09115</name>
</gene>
<dbReference type="PIRSF" id="PIRSF006603">
    <property type="entry name" value="DinF"/>
    <property type="match status" value="1"/>
</dbReference>
<comment type="subcellular location">
    <subcellularLocation>
        <location evidence="1">Cell membrane</location>
        <topology evidence="1">Multi-pass membrane protein</topology>
    </subcellularLocation>
</comment>
<feature type="transmembrane region" description="Helical" evidence="7">
    <location>
        <begin position="85"/>
        <end position="106"/>
    </location>
</feature>
<feature type="transmembrane region" description="Helical" evidence="7">
    <location>
        <begin position="237"/>
        <end position="258"/>
    </location>
</feature>
<organism evidence="8 9">
    <name type="scientific">Kosmotoga pacifica</name>
    <dbReference type="NCBI Taxonomy" id="1330330"/>
    <lineage>
        <taxon>Bacteria</taxon>
        <taxon>Thermotogati</taxon>
        <taxon>Thermotogota</taxon>
        <taxon>Thermotogae</taxon>
        <taxon>Kosmotogales</taxon>
        <taxon>Kosmotogaceae</taxon>
        <taxon>Kosmotoga</taxon>
    </lineage>
</organism>
<evidence type="ECO:0000256" key="6">
    <source>
        <dbReference type="ARBA" id="ARBA00023136"/>
    </source>
</evidence>
<dbReference type="KEGG" id="kpf:IX53_09115"/>
<evidence type="ECO:0000256" key="3">
    <source>
        <dbReference type="ARBA" id="ARBA00022475"/>
    </source>
</evidence>
<keyword evidence="6 7" id="KW-0472">Membrane</keyword>
<dbReference type="Pfam" id="PF01554">
    <property type="entry name" value="MatE"/>
    <property type="match status" value="2"/>
</dbReference>
<feature type="transmembrane region" description="Helical" evidence="7">
    <location>
        <begin position="384"/>
        <end position="407"/>
    </location>
</feature>
<evidence type="ECO:0000256" key="5">
    <source>
        <dbReference type="ARBA" id="ARBA00022989"/>
    </source>
</evidence>
<dbReference type="InterPro" id="IPR047135">
    <property type="entry name" value="YsiQ"/>
</dbReference>
<keyword evidence="2" id="KW-0813">Transport</keyword>
<dbReference type="PATRIC" id="fig|1330330.3.peg.1852"/>
<dbReference type="GO" id="GO:0042910">
    <property type="term" value="F:xenobiotic transmembrane transporter activity"/>
    <property type="evidence" value="ECO:0007669"/>
    <property type="project" value="InterPro"/>
</dbReference>
<dbReference type="InterPro" id="IPR048279">
    <property type="entry name" value="MdtK-like"/>
</dbReference>
<name>A0A0G2Z8P1_9BACT</name>
<dbReference type="EMBL" id="CP011232">
    <property type="protein sequence ID" value="AKI97955.1"/>
    <property type="molecule type" value="Genomic_DNA"/>
</dbReference>
<dbReference type="Proteomes" id="UP000035159">
    <property type="component" value="Chromosome"/>
</dbReference>
<dbReference type="CDD" id="cd13134">
    <property type="entry name" value="MATE_like_8"/>
    <property type="match status" value="1"/>
</dbReference>
<sequence length="444" mass="49108">MEDFRQKLLKIAVPITIQNLISVGLNLVDNLMIGQLGATAIASVGLVNQVMFILLLVTFGASSGAGVFISQYWGVRDTKSIEKTITHMLFVTFGAAIVFFTILFFFPQQTLSLFSKDISVIKLGTSYSTIVAFTVFFTSFSFVIAFALRTVECAKIPMYISLVALGINTLGNYLLIFGIGPFPKLGVVGAAIATLLSRSIEFLFYVFIVYRRRTPVWLSMRSFFKFDRFFFAKMMKIASPVIANEFMWSLGMAVYSLVFARVGTAAIATRNIVSTIDSFGFVFFGGIGSAAVVIVGSELGRKSFERAFKSAKRLLKITLVISVLAGLAIIVLSRIIIKFYNIDDLIRSTVLTSILIMGAALPIKMLNAVNLVGILRSGGDTRTVFYLEIISLWGIGVPLVILSGLILKWSVPVIYLMMLPEELFKMLIGGLRFRSRKWMKNVIE</sequence>
<keyword evidence="3" id="KW-1003">Cell membrane</keyword>
<reference evidence="8 9" key="1">
    <citation type="submission" date="2015-04" db="EMBL/GenBank/DDBJ databases">
        <title>Complete Genome Sequence of Kosmotoga pacifica SLHLJ1.</title>
        <authorList>
            <person name="Jiang L.J."/>
            <person name="Shao Z.Z."/>
            <person name="Jebbar M."/>
        </authorList>
    </citation>
    <scope>NUCLEOTIDE SEQUENCE [LARGE SCALE GENOMIC DNA]</scope>
    <source>
        <strain evidence="8 9">SLHLJ1</strain>
    </source>
</reference>
<keyword evidence="4 7" id="KW-0812">Transmembrane</keyword>
<feature type="transmembrane region" description="Helical" evidence="7">
    <location>
        <begin position="50"/>
        <end position="73"/>
    </location>
</feature>
<dbReference type="AlphaFoldDB" id="A0A0G2Z8P1"/>
<dbReference type="GO" id="GO:0015297">
    <property type="term" value="F:antiporter activity"/>
    <property type="evidence" value="ECO:0007669"/>
    <property type="project" value="InterPro"/>
</dbReference>
<feature type="transmembrane region" description="Helical" evidence="7">
    <location>
        <begin position="317"/>
        <end position="337"/>
    </location>
</feature>
<evidence type="ECO:0000256" key="7">
    <source>
        <dbReference type="SAM" id="Phobius"/>
    </source>
</evidence>
<feature type="transmembrane region" description="Helical" evidence="7">
    <location>
        <begin position="185"/>
        <end position="210"/>
    </location>
</feature>
<evidence type="ECO:0000313" key="8">
    <source>
        <dbReference type="EMBL" id="AKI97955.1"/>
    </source>
</evidence>
<evidence type="ECO:0000256" key="1">
    <source>
        <dbReference type="ARBA" id="ARBA00004651"/>
    </source>
</evidence>
<evidence type="ECO:0000256" key="2">
    <source>
        <dbReference type="ARBA" id="ARBA00022448"/>
    </source>
</evidence>
<accession>A0A0G2Z8P1</accession>
<feature type="transmembrane region" description="Helical" evidence="7">
    <location>
        <begin position="159"/>
        <end position="179"/>
    </location>
</feature>
<evidence type="ECO:0000256" key="4">
    <source>
        <dbReference type="ARBA" id="ARBA00022692"/>
    </source>
</evidence>
<keyword evidence="9" id="KW-1185">Reference proteome</keyword>
<keyword evidence="5 7" id="KW-1133">Transmembrane helix</keyword>
<feature type="transmembrane region" description="Helical" evidence="7">
    <location>
        <begin position="20"/>
        <end position="44"/>
    </location>
</feature>
<feature type="transmembrane region" description="Helical" evidence="7">
    <location>
        <begin position="278"/>
        <end position="296"/>
    </location>
</feature>
<dbReference type="GO" id="GO:0005886">
    <property type="term" value="C:plasma membrane"/>
    <property type="evidence" value="ECO:0007669"/>
    <property type="project" value="UniProtKB-SubCell"/>
</dbReference>
<feature type="transmembrane region" description="Helical" evidence="7">
    <location>
        <begin position="413"/>
        <end position="431"/>
    </location>
</feature>
<proteinExistence type="predicted"/>
<protein>
    <submittedName>
        <fullName evidence="8">Multidrug transporter MATE</fullName>
    </submittedName>
</protein>
<dbReference type="STRING" id="1330330.IX53_09115"/>
<dbReference type="NCBIfam" id="TIGR00797">
    <property type="entry name" value="matE"/>
    <property type="match status" value="1"/>
</dbReference>
<dbReference type="OrthoDB" id="9776324at2"/>
<evidence type="ECO:0000313" key="9">
    <source>
        <dbReference type="Proteomes" id="UP000035159"/>
    </source>
</evidence>
<feature type="transmembrane region" description="Helical" evidence="7">
    <location>
        <begin position="349"/>
        <end position="372"/>
    </location>
</feature>
<feature type="transmembrane region" description="Helical" evidence="7">
    <location>
        <begin position="126"/>
        <end position="147"/>
    </location>
</feature>
<dbReference type="InterPro" id="IPR002528">
    <property type="entry name" value="MATE_fam"/>
</dbReference>